<dbReference type="KEGG" id="ehx:EMIHUDRAFT_365680"/>
<proteinExistence type="predicted"/>
<dbReference type="EnsemblProtists" id="EOD29763">
    <property type="protein sequence ID" value="EOD29763"/>
    <property type="gene ID" value="EMIHUDRAFT_365680"/>
</dbReference>
<name>A0A0D3K032_EMIH1</name>
<evidence type="ECO:0000313" key="1">
    <source>
        <dbReference type="EnsemblProtists" id="EOD29117"/>
    </source>
</evidence>
<dbReference type="RefSeq" id="XP_005781546.1">
    <property type="nucleotide sequence ID" value="XM_005781489.1"/>
</dbReference>
<dbReference type="EnsemblProtists" id="EOD29117">
    <property type="protein sequence ID" value="EOD29117"/>
    <property type="gene ID" value="EMIHUDRAFT_365913"/>
</dbReference>
<accession>A0A0D3K032</accession>
<sequence>MPEITKILGGFFKEEGFPEGPMGAMMGFMALQGAVAQEQADGGSDLRDVQMLNTGSY</sequence>
<dbReference type="RefSeq" id="XP_005782192.1">
    <property type="nucleotide sequence ID" value="XM_005782135.1"/>
</dbReference>
<reference evidence="2" key="1">
    <citation type="journal article" date="2013" name="Nature">
        <title>Pan genome of the phytoplankton Emiliania underpins its global distribution.</title>
        <authorList>
            <person name="Read B.A."/>
            <person name="Kegel J."/>
            <person name="Klute M.J."/>
            <person name="Kuo A."/>
            <person name="Lefebvre S.C."/>
            <person name="Maumus F."/>
            <person name="Mayer C."/>
            <person name="Miller J."/>
            <person name="Monier A."/>
            <person name="Salamov A."/>
            <person name="Young J."/>
            <person name="Aguilar M."/>
            <person name="Claverie J.M."/>
            <person name="Frickenhaus S."/>
            <person name="Gonzalez K."/>
            <person name="Herman E.K."/>
            <person name="Lin Y.C."/>
            <person name="Napier J."/>
            <person name="Ogata H."/>
            <person name="Sarno A.F."/>
            <person name="Shmutz J."/>
            <person name="Schroeder D."/>
            <person name="de Vargas C."/>
            <person name="Verret F."/>
            <person name="von Dassow P."/>
            <person name="Valentin K."/>
            <person name="Van de Peer Y."/>
            <person name="Wheeler G."/>
            <person name="Dacks J.B."/>
            <person name="Delwiche C.F."/>
            <person name="Dyhrman S.T."/>
            <person name="Glockner G."/>
            <person name="John U."/>
            <person name="Richards T."/>
            <person name="Worden A.Z."/>
            <person name="Zhang X."/>
            <person name="Grigoriev I.V."/>
            <person name="Allen A.E."/>
            <person name="Bidle K."/>
            <person name="Borodovsky M."/>
            <person name="Bowler C."/>
            <person name="Brownlee C."/>
            <person name="Cock J.M."/>
            <person name="Elias M."/>
            <person name="Gladyshev V.N."/>
            <person name="Groth M."/>
            <person name="Guda C."/>
            <person name="Hadaegh A."/>
            <person name="Iglesias-Rodriguez M.D."/>
            <person name="Jenkins J."/>
            <person name="Jones B.M."/>
            <person name="Lawson T."/>
            <person name="Leese F."/>
            <person name="Lindquist E."/>
            <person name="Lobanov A."/>
            <person name="Lomsadze A."/>
            <person name="Malik S.B."/>
            <person name="Marsh M.E."/>
            <person name="Mackinder L."/>
            <person name="Mock T."/>
            <person name="Mueller-Roeber B."/>
            <person name="Pagarete A."/>
            <person name="Parker M."/>
            <person name="Probert I."/>
            <person name="Quesneville H."/>
            <person name="Raines C."/>
            <person name="Rensing S.A."/>
            <person name="Riano-Pachon D.M."/>
            <person name="Richier S."/>
            <person name="Rokitta S."/>
            <person name="Shiraiwa Y."/>
            <person name="Soanes D.M."/>
            <person name="van der Giezen M."/>
            <person name="Wahlund T.M."/>
            <person name="Williams B."/>
            <person name="Wilson W."/>
            <person name="Wolfe G."/>
            <person name="Wurch L.L."/>
        </authorList>
    </citation>
    <scope>NUCLEOTIDE SEQUENCE</scope>
</reference>
<keyword evidence="2" id="KW-1185">Reference proteome</keyword>
<protein>
    <submittedName>
        <fullName evidence="1">Uncharacterized protein</fullName>
    </submittedName>
</protein>
<dbReference type="HOGENOM" id="CLU_3000447_0_0_1"/>
<dbReference type="KEGG" id="ehx:EMIHUDRAFT_365913"/>
<dbReference type="AlphaFoldDB" id="A0A0D3K032"/>
<dbReference type="Proteomes" id="UP000013827">
    <property type="component" value="Unassembled WGS sequence"/>
</dbReference>
<dbReference type="PaxDb" id="2903-EOD29117"/>
<reference evidence="1" key="2">
    <citation type="submission" date="2024-10" db="UniProtKB">
        <authorList>
            <consortium name="EnsemblProtists"/>
        </authorList>
    </citation>
    <scope>IDENTIFICATION</scope>
</reference>
<organism evidence="1 2">
    <name type="scientific">Emiliania huxleyi (strain CCMP1516)</name>
    <dbReference type="NCBI Taxonomy" id="280463"/>
    <lineage>
        <taxon>Eukaryota</taxon>
        <taxon>Haptista</taxon>
        <taxon>Haptophyta</taxon>
        <taxon>Prymnesiophyceae</taxon>
        <taxon>Isochrysidales</taxon>
        <taxon>Noelaerhabdaceae</taxon>
        <taxon>Emiliania</taxon>
    </lineage>
</organism>
<dbReference type="GeneID" id="17275037"/>
<evidence type="ECO:0000313" key="2">
    <source>
        <dbReference type="Proteomes" id="UP000013827"/>
    </source>
</evidence>
<dbReference type="GeneID" id="17274662"/>